<dbReference type="KEGG" id="kba:A0U89_00470"/>
<dbReference type="STRING" id="153496.A0U89_00470"/>
<dbReference type="Gene3D" id="3.40.50.300">
    <property type="entry name" value="P-loop containing nucleotide triphosphate hydrolases"/>
    <property type="match status" value="1"/>
</dbReference>
<sequence length="232" mass="27203">MPQRLFEKFCRVKIYGDIHERATDLGIQLPLGSKRKNRLQQIREARTLFIHVPKNAGTSISQQLYGRSMRHETARYYFHVAPDLKNPAVSRFAIWRDPVERFLSAYDFARAGGAGLATLHPRFRPLYRQFRSVNDALDHIEQAKSPYELDHVFRPQSWYVCDWNNRLLVDRLIPLTEITELPKIVPALTGCRIPHLNHTKRTTLRATPHQIDRIRRFYAQDEQLLHAPRANC</sequence>
<name>A0A1D8UWY7_9PROT</name>
<dbReference type="GO" id="GO:0016020">
    <property type="term" value="C:membrane"/>
    <property type="evidence" value="ECO:0007669"/>
    <property type="project" value="InterPro"/>
</dbReference>
<dbReference type="Pfam" id="PF03567">
    <property type="entry name" value="Sulfotransfer_2"/>
    <property type="match status" value="1"/>
</dbReference>
<keyword evidence="2" id="KW-1185">Reference proteome</keyword>
<organism evidence="1 2">
    <name type="scientific">Kozakia baliensis</name>
    <dbReference type="NCBI Taxonomy" id="153496"/>
    <lineage>
        <taxon>Bacteria</taxon>
        <taxon>Pseudomonadati</taxon>
        <taxon>Pseudomonadota</taxon>
        <taxon>Alphaproteobacteria</taxon>
        <taxon>Acetobacterales</taxon>
        <taxon>Acetobacteraceae</taxon>
        <taxon>Kozakia</taxon>
    </lineage>
</organism>
<dbReference type="InterPro" id="IPR027417">
    <property type="entry name" value="P-loop_NTPase"/>
</dbReference>
<proteinExistence type="predicted"/>
<dbReference type="EMBL" id="CP014674">
    <property type="protein sequence ID" value="AOX18007.1"/>
    <property type="molecule type" value="Genomic_DNA"/>
</dbReference>
<evidence type="ECO:0000313" key="2">
    <source>
        <dbReference type="Proteomes" id="UP000179145"/>
    </source>
</evidence>
<accession>A0A1D8UWY7</accession>
<evidence type="ECO:0008006" key="3">
    <source>
        <dbReference type="Google" id="ProtNLM"/>
    </source>
</evidence>
<dbReference type="AlphaFoldDB" id="A0A1D8UWY7"/>
<gene>
    <name evidence="1" type="ORF">A0U89_00470</name>
</gene>
<protein>
    <recommendedName>
        <fullName evidence="3">Sulfotransferase family protein</fullName>
    </recommendedName>
</protein>
<evidence type="ECO:0000313" key="1">
    <source>
        <dbReference type="EMBL" id="AOX18007.1"/>
    </source>
</evidence>
<dbReference type="InterPro" id="IPR005331">
    <property type="entry name" value="Sulfotransferase"/>
</dbReference>
<reference evidence="1 2" key="1">
    <citation type="journal article" date="2016" name="Microb. Cell Fact.">
        <title>Dissection of exopolysaccharide biosynthesis in Kozakia baliensis.</title>
        <authorList>
            <person name="Brandt J.U."/>
            <person name="Jakob F."/>
            <person name="Behr J."/>
            <person name="Geissler A.J."/>
            <person name="Vogel R.F."/>
        </authorList>
    </citation>
    <scope>NUCLEOTIDE SEQUENCE [LARGE SCALE GENOMIC DNA]</scope>
    <source>
        <strain evidence="1 2">DSM 14400</strain>
    </source>
</reference>
<dbReference type="GO" id="GO:0008146">
    <property type="term" value="F:sulfotransferase activity"/>
    <property type="evidence" value="ECO:0007669"/>
    <property type="project" value="InterPro"/>
</dbReference>
<dbReference type="Proteomes" id="UP000179145">
    <property type="component" value="Chromosome"/>
</dbReference>
<dbReference type="eggNOG" id="ENOG50330HK">
    <property type="taxonomic scope" value="Bacteria"/>
</dbReference>